<evidence type="ECO:0000256" key="2">
    <source>
        <dbReference type="ARBA" id="ARBA00022679"/>
    </source>
</evidence>
<dbReference type="GO" id="GO:0006654">
    <property type="term" value="P:phosphatidic acid biosynthetic process"/>
    <property type="evidence" value="ECO:0007669"/>
    <property type="project" value="TreeGrafter"/>
</dbReference>
<keyword evidence="3 4" id="KW-0012">Acyltransferase</keyword>
<dbReference type="OrthoDB" id="202234at2759"/>
<keyword evidence="4" id="KW-1208">Phospholipid metabolism</keyword>
<dbReference type="EMBL" id="JANBOI010000035">
    <property type="protein sequence ID" value="KAJ1735233.1"/>
    <property type="molecule type" value="Genomic_DNA"/>
</dbReference>
<organism evidence="8 9">
    <name type="scientific">Coemansia biformis</name>
    <dbReference type="NCBI Taxonomy" id="1286918"/>
    <lineage>
        <taxon>Eukaryota</taxon>
        <taxon>Fungi</taxon>
        <taxon>Fungi incertae sedis</taxon>
        <taxon>Zoopagomycota</taxon>
        <taxon>Kickxellomycotina</taxon>
        <taxon>Kickxellomycetes</taxon>
        <taxon>Kickxellales</taxon>
        <taxon>Kickxellaceae</taxon>
        <taxon>Coemansia</taxon>
    </lineage>
</organism>
<dbReference type="SUPFAM" id="SSF69593">
    <property type="entry name" value="Glycerol-3-phosphate (1)-acyltransferase"/>
    <property type="match status" value="1"/>
</dbReference>
<evidence type="ECO:0000256" key="5">
    <source>
        <dbReference type="SAM" id="Phobius"/>
    </source>
</evidence>
<dbReference type="GO" id="GO:0005783">
    <property type="term" value="C:endoplasmic reticulum"/>
    <property type="evidence" value="ECO:0007669"/>
    <property type="project" value="TreeGrafter"/>
</dbReference>
<dbReference type="GO" id="GO:0003841">
    <property type="term" value="F:1-acylglycerol-3-phosphate O-acyltransferase activity"/>
    <property type="evidence" value="ECO:0007669"/>
    <property type="project" value="UniProtKB-UniRule"/>
</dbReference>
<gene>
    <name evidence="8" type="primary">SLC1_1</name>
    <name evidence="8" type="ORF">LPJ61_000647</name>
</gene>
<keyword evidence="4" id="KW-0444">Lipid biosynthesis</keyword>
<proteinExistence type="inferred from homology"/>
<feature type="signal peptide" evidence="6">
    <location>
        <begin position="1"/>
        <end position="15"/>
    </location>
</feature>
<protein>
    <recommendedName>
        <fullName evidence="4">1-acyl-sn-glycerol-3-phosphate acyltransferase</fullName>
        <ecNumber evidence="4">2.3.1.51</ecNumber>
    </recommendedName>
</protein>
<dbReference type="NCBIfam" id="TIGR00530">
    <property type="entry name" value="AGP_acyltrn"/>
    <property type="match status" value="1"/>
</dbReference>
<keyword evidence="4" id="KW-0443">Lipid metabolism</keyword>
<sequence length="271" mass="30235">MHWLLWVVLLDGCLAGAALLSRRAGYCRSMIRFALCALVASMAGILAAPVLWVCGRRASTNWVVARTFYYTARAALGISVVVEGAEILQRAQPCVLASNHQTMLDLIVLGGVFPMQTVILAKKAISYYPFVGWFMRLAGDIFIARGSRQSASDMFRCASDELRAKDVSVWFFPEGTRGRFESGPDLLPFKPGAFLLAYHARVPVVPVVVMDFHNIYDRRRFWCAPGTLRVKILEPVSLDGVAEDELRSLTDRTRERMLAELRRISPARAAH</sequence>
<keyword evidence="4" id="KW-0594">Phospholipid biosynthesis</keyword>
<name>A0A9W7YBD4_9FUNG</name>
<evidence type="ECO:0000256" key="4">
    <source>
        <dbReference type="RuleBase" id="RU361267"/>
    </source>
</evidence>
<keyword evidence="5" id="KW-0472">Membrane</keyword>
<comment type="catalytic activity">
    <reaction evidence="4">
        <text>a 1-acyl-sn-glycero-3-phosphate + an acyl-CoA = a 1,2-diacyl-sn-glycero-3-phosphate + CoA</text>
        <dbReference type="Rhea" id="RHEA:19709"/>
        <dbReference type="ChEBI" id="CHEBI:57287"/>
        <dbReference type="ChEBI" id="CHEBI:57970"/>
        <dbReference type="ChEBI" id="CHEBI:58342"/>
        <dbReference type="ChEBI" id="CHEBI:58608"/>
        <dbReference type="EC" id="2.3.1.51"/>
    </reaction>
</comment>
<dbReference type="EC" id="2.3.1.51" evidence="4"/>
<comment type="similarity">
    <text evidence="1 4">Belongs to the 1-acyl-sn-glycerol-3-phosphate acyltransferase family.</text>
</comment>
<feature type="transmembrane region" description="Helical" evidence="5">
    <location>
        <begin position="31"/>
        <end position="54"/>
    </location>
</feature>
<dbReference type="GO" id="GO:0016020">
    <property type="term" value="C:membrane"/>
    <property type="evidence" value="ECO:0007669"/>
    <property type="project" value="InterPro"/>
</dbReference>
<dbReference type="InterPro" id="IPR002123">
    <property type="entry name" value="Plipid/glycerol_acylTrfase"/>
</dbReference>
<keyword evidence="9" id="KW-1185">Reference proteome</keyword>
<accession>A0A9W7YBD4</accession>
<feature type="chain" id="PRO_5040879400" description="1-acyl-sn-glycerol-3-phosphate acyltransferase" evidence="6">
    <location>
        <begin position="16"/>
        <end position="271"/>
    </location>
</feature>
<dbReference type="Pfam" id="PF01553">
    <property type="entry name" value="Acyltransferase"/>
    <property type="match status" value="1"/>
</dbReference>
<keyword evidence="2 4" id="KW-0808">Transferase</keyword>
<evidence type="ECO:0000256" key="6">
    <source>
        <dbReference type="SAM" id="SignalP"/>
    </source>
</evidence>
<dbReference type="AlphaFoldDB" id="A0A9W7YBD4"/>
<dbReference type="SMART" id="SM00563">
    <property type="entry name" value="PlsC"/>
    <property type="match status" value="1"/>
</dbReference>
<dbReference type="Proteomes" id="UP001143981">
    <property type="component" value="Unassembled WGS sequence"/>
</dbReference>
<dbReference type="InterPro" id="IPR004552">
    <property type="entry name" value="AGP_acyltrans"/>
</dbReference>
<evidence type="ECO:0000259" key="7">
    <source>
        <dbReference type="SMART" id="SM00563"/>
    </source>
</evidence>
<evidence type="ECO:0000256" key="3">
    <source>
        <dbReference type="ARBA" id="ARBA00023315"/>
    </source>
</evidence>
<dbReference type="CDD" id="cd07989">
    <property type="entry name" value="LPLAT_AGPAT-like"/>
    <property type="match status" value="1"/>
</dbReference>
<evidence type="ECO:0000313" key="8">
    <source>
        <dbReference type="EMBL" id="KAJ1735233.1"/>
    </source>
</evidence>
<feature type="domain" description="Phospholipid/glycerol acyltransferase" evidence="7">
    <location>
        <begin position="94"/>
        <end position="212"/>
    </location>
</feature>
<reference evidence="8" key="1">
    <citation type="submission" date="2022-07" db="EMBL/GenBank/DDBJ databases">
        <title>Phylogenomic reconstructions and comparative analyses of Kickxellomycotina fungi.</title>
        <authorList>
            <person name="Reynolds N.K."/>
            <person name="Stajich J.E."/>
            <person name="Barry K."/>
            <person name="Grigoriev I.V."/>
            <person name="Crous P."/>
            <person name="Smith M.E."/>
        </authorList>
    </citation>
    <scope>NUCLEOTIDE SEQUENCE</scope>
    <source>
        <strain evidence="8">BCRC 34381</strain>
    </source>
</reference>
<dbReference type="PANTHER" id="PTHR10434">
    <property type="entry name" value="1-ACYL-SN-GLYCEROL-3-PHOSPHATE ACYLTRANSFERASE"/>
    <property type="match status" value="1"/>
</dbReference>
<dbReference type="PANTHER" id="PTHR10434:SF11">
    <property type="entry name" value="1-ACYL-SN-GLYCEROL-3-PHOSPHATE ACYLTRANSFERASE"/>
    <property type="match status" value="1"/>
</dbReference>
<comment type="domain">
    <text evidence="4">The HXXXXD motif is essential for acyltransferase activity and may constitute the binding site for the phosphate moiety of the glycerol-3-phosphate.</text>
</comment>
<keyword evidence="6" id="KW-0732">Signal</keyword>
<keyword evidence="5" id="KW-0812">Transmembrane</keyword>
<evidence type="ECO:0000313" key="9">
    <source>
        <dbReference type="Proteomes" id="UP001143981"/>
    </source>
</evidence>
<comment type="caution">
    <text evidence="8">The sequence shown here is derived from an EMBL/GenBank/DDBJ whole genome shotgun (WGS) entry which is preliminary data.</text>
</comment>
<evidence type="ECO:0000256" key="1">
    <source>
        <dbReference type="ARBA" id="ARBA00008655"/>
    </source>
</evidence>
<keyword evidence="5" id="KW-1133">Transmembrane helix</keyword>